<name>M2RDF3_CERS8</name>
<evidence type="ECO:0000313" key="2">
    <source>
        <dbReference type="EMBL" id="EMD36452.1"/>
    </source>
</evidence>
<feature type="compositionally biased region" description="Low complexity" evidence="1">
    <location>
        <begin position="449"/>
        <end position="501"/>
    </location>
</feature>
<sequence>MVPGPSGHGASGSTINRAVDIRATSATPWPQVTQPCAPSTSTQRANERDASTDGNLSSRVSLHFDYRPQPLHVSTPVRRNALNPETRTVQAAAAETSRSGVSVLAPVPDGDVVVLPGALEDVTNVYPTPSTTRPRRAADRSIQLTEGGATDSSSGSRDLLAPVLLQALAIDNAFPLARRSTRDHLLGQASNGTSGSRASSMQVERGTVLQDTLAAPSQPSPASSWGTVNSRVSGSTSRSSLALGLTGLPTELELPPAAAEEEQTAYVPLPNPSRHTSTLLEPNMTPRGRRVSFRGDFFDAVPQSSGQRSEPPALGLNLGSDNSGQVIHGDRDLAHLDQSLMQLAVGHRENERSRTASPLRYSAGTEPSAPSRASGQQVWVGPRTGLPIYMTPTPGIVEDASGSSVAPGTSRAVFSSWHNNNSADVFSGPASGSTRHTGMTYPYSDSSTRLARQRSSVSRSSIASSRESSVSAYSFHGASGPRSSGSSHSHTHNSANSSTRHQTGTREVYGVPVSDDDRLPALSQGSLLLSFGTPSTSSAVIGTEEASEIRAPRPISSRSSSLFGSLASL</sequence>
<feature type="region of interest" description="Disordered" evidence="1">
    <location>
        <begin position="537"/>
        <end position="569"/>
    </location>
</feature>
<feature type="region of interest" description="Disordered" evidence="1">
    <location>
        <begin position="268"/>
        <end position="287"/>
    </location>
</feature>
<keyword evidence="3" id="KW-1185">Reference proteome</keyword>
<evidence type="ECO:0000313" key="3">
    <source>
        <dbReference type="Proteomes" id="UP000016930"/>
    </source>
</evidence>
<feature type="region of interest" description="Disordered" evidence="1">
    <location>
        <begin position="25"/>
        <end position="58"/>
    </location>
</feature>
<evidence type="ECO:0000256" key="1">
    <source>
        <dbReference type="SAM" id="MobiDB-lite"/>
    </source>
</evidence>
<feature type="region of interest" description="Disordered" evidence="1">
    <location>
        <begin position="125"/>
        <end position="156"/>
    </location>
</feature>
<proteinExistence type="predicted"/>
<feature type="compositionally biased region" description="Polar residues" evidence="1">
    <location>
        <begin position="25"/>
        <end position="44"/>
    </location>
</feature>
<organism evidence="2 3">
    <name type="scientific">Ceriporiopsis subvermispora (strain B)</name>
    <name type="common">White-rot fungus</name>
    <name type="synonym">Gelatoporia subvermispora</name>
    <dbReference type="NCBI Taxonomy" id="914234"/>
    <lineage>
        <taxon>Eukaryota</taxon>
        <taxon>Fungi</taxon>
        <taxon>Dikarya</taxon>
        <taxon>Basidiomycota</taxon>
        <taxon>Agaricomycotina</taxon>
        <taxon>Agaricomycetes</taxon>
        <taxon>Polyporales</taxon>
        <taxon>Gelatoporiaceae</taxon>
        <taxon>Gelatoporia</taxon>
    </lineage>
</organism>
<feature type="compositionally biased region" description="Polar residues" evidence="1">
    <location>
        <begin position="426"/>
        <end position="448"/>
    </location>
</feature>
<reference evidence="2 3" key="1">
    <citation type="journal article" date="2012" name="Proc. Natl. Acad. Sci. U.S.A.">
        <title>Comparative genomics of Ceriporiopsis subvermispora and Phanerochaete chrysosporium provide insight into selective ligninolysis.</title>
        <authorList>
            <person name="Fernandez-Fueyo E."/>
            <person name="Ruiz-Duenas F.J."/>
            <person name="Ferreira P."/>
            <person name="Floudas D."/>
            <person name="Hibbett D.S."/>
            <person name="Canessa P."/>
            <person name="Larrondo L.F."/>
            <person name="James T.Y."/>
            <person name="Seelenfreund D."/>
            <person name="Lobos S."/>
            <person name="Polanco R."/>
            <person name="Tello M."/>
            <person name="Honda Y."/>
            <person name="Watanabe T."/>
            <person name="Watanabe T."/>
            <person name="Ryu J.S."/>
            <person name="Kubicek C.P."/>
            <person name="Schmoll M."/>
            <person name="Gaskell J."/>
            <person name="Hammel K.E."/>
            <person name="St John F.J."/>
            <person name="Vanden Wymelenberg A."/>
            <person name="Sabat G."/>
            <person name="Splinter BonDurant S."/>
            <person name="Syed K."/>
            <person name="Yadav J.S."/>
            <person name="Doddapaneni H."/>
            <person name="Subramanian V."/>
            <person name="Lavin J.L."/>
            <person name="Oguiza J.A."/>
            <person name="Perez G."/>
            <person name="Pisabarro A.G."/>
            <person name="Ramirez L."/>
            <person name="Santoyo F."/>
            <person name="Master E."/>
            <person name="Coutinho P.M."/>
            <person name="Henrissat B."/>
            <person name="Lombard V."/>
            <person name="Magnuson J.K."/>
            <person name="Kuees U."/>
            <person name="Hori C."/>
            <person name="Igarashi K."/>
            <person name="Samejima M."/>
            <person name="Held B.W."/>
            <person name="Barry K.W."/>
            <person name="LaButti K.M."/>
            <person name="Lapidus A."/>
            <person name="Lindquist E.A."/>
            <person name="Lucas S.M."/>
            <person name="Riley R."/>
            <person name="Salamov A.A."/>
            <person name="Hoffmeister D."/>
            <person name="Schwenk D."/>
            <person name="Hadar Y."/>
            <person name="Yarden O."/>
            <person name="de Vries R.P."/>
            <person name="Wiebenga A."/>
            <person name="Stenlid J."/>
            <person name="Eastwood D."/>
            <person name="Grigoriev I.V."/>
            <person name="Berka R.M."/>
            <person name="Blanchette R.A."/>
            <person name="Kersten P."/>
            <person name="Martinez A.T."/>
            <person name="Vicuna R."/>
            <person name="Cullen D."/>
        </authorList>
    </citation>
    <scope>NUCLEOTIDE SEQUENCE [LARGE SCALE GENOMIC DNA]</scope>
    <source>
        <strain evidence="2 3">B</strain>
    </source>
</reference>
<feature type="region of interest" description="Disordered" evidence="1">
    <location>
        <begin position="347"/>
        <end position="378"/>
    </location>
</feature>
<accession>M2RDF3</accession>
<feature type="region of interest" description="Disordered" evidence="1">
    <location>
        <begin position="426"/>
        <end position="505"/>
    </location>
</feature>
<gene>
    <name evidence="2" type="ORF">CERSUDRAFT_115471</name>
</gene>
<dbReference type="EMBL" id="KB445798">
    <property type="protein sequence ID" value="EMD36452.1"/>
    <property type="molecule type" value="Genomic_DNA"/>
</dbReference>
<feature type="compositionally biased region" description="Low complexity" evidence="1">
    <location>
        <begin position="556"/>
        <end position="569"/>
    </location>
</feature>
<dbReference type="HOGENOM" id="CLU_478955_0_0_1"/>
<dbReference type="Proteomes" id="UP000016930">
    <property type="component" value="Unassembled WGS sequence"/>
</dbReference>
<protein>
    <submittedName>
        <fullName evidence="2">Uncharacterized protein</fullName>
    </submittedName>
</protein>
<dbReference type="AlphaFoldDB" id="M2RDF3"/>